<accession>A0A8A0RTT1</accession>
<organism evidence="2 3">
    <name type="scientific">Koleobacter methoxysyntrophicus</name>
    <dbReference type="NCBI Taxonomy" id="2751313"/>
    <lineage>
        <taxon>Bacteria</taxon>
        <taxon>Bacillati</taxon>
        <taxon>Bacillota</taxon>
        <taxon>Clostridia</taxon>
        <taxon>Koleobacterales</taxon>
        <taxon>Koleobacteraceae</taxon>
        <taxon>Koleobacter</taxon>
    </lineage>
</organism>
<name>A0A8A0RTT1_9FIRM</name>
<protein>
    <submittedName>
        <fullName evidence="2">Uncharacterized protein</fullName>
    </submittedName>
</protein>
<evidence type="ECO:0000256" key="1">
    <source>
        <dbReference type="SAM" id="Phobius"/>
    </source>
</evidence>
<dbReference type="RefSeq" id="WP_206707856.1">
    <property type="nucleotide sequence ID" value="NZ_CP059066.1"/>
</dbReference>
<dbReference type="KEGG" id="kme:H0A61_02956"/>
<reference evidence="2" key="1">
    <citation type="submission" date="2020-07" db="EMBL/GenBank/DDBJ databases">
        <title>Koleobacter methoxysyntrophicus gen. nov., sp. nov., a novel anaerobic bacterium isolated from deep subsurface oil field and proposal of Koleobacterales ord. nov. in the phylum Firmicutes.</title>
        <authorList>
            <person name="Sakamoto S."/>
            <person name="Tamaki H."/>
        </authorList>
    </citation>
    <scope>NUCLEOTIDE SEQUENCE</scope>
    <source>
        <strain evidence="2">NRmbB1</strain>
    </source>
</reference>
<dbReference type="AlphaFoldDB" id="A0A8A0RTT1"/>
<keyword evidence="1" id="KW-0472">Membrane</keyword>
<feature type="transmembrane region" description="Helical" evidence="1">
    <location>
        <begin position="262"/>
        <end position="287"/>
    </location>
</feature>
<gene>
    <name evidence="2" type="ORF">H0A61_02956</name>
</gene>
<evidence type="ECO:0000313" key="3">
    <source>
        <dbReference type="Proteomes" id="UP000662904"/>
    </source>
</evidence>
<keyword evidence="3" id="KW-1185">Reference proteome</keyword>
<evidence type="ECO:0000313" key="2">
    <source>
        <dbReference type="EMBL" id="QSQ10546.1"/>
    </source>
</evidence>
<sequence length="306" mass="34658">MRACIKDSREVCIDVSGEEVVEITWIPQDYLEVIRETFAVIRFSSPFLEKSKEKIIDVRDRSTVWARTSASLRAFNESTVITVGNSIVQVYDKAKALLAGKTFAEAHDQSIVKALHNAEVIAGDNTVVIARDESRITVRGNAVVIAMDRASVTAYDNAEVYLISPKAYIRAYDNARVFFGAVKSTGSEKDYLSRAFYLEISCRNGRRHEILSRKFIEDWVCAEIRNLEIFSLGRLYFNMPGYDNPAFARSFGFKNQTKRRRFFWKTLFCGVIKTAALVLTFPILLFITARAALNGVMAEAARQTWL</sequence>
<proteinExistence type="predicted"/>
<dbReference type="EMBL" id="CP059066">
    <property type="protein sequence ID" value="QSQ10546.1"/>
    <property type="molecule type" value="Genomic_DNA"/>
</dbReference>
<keyword evidence="1" id="KW-1133">Transmembrane helix</keyword>
<keyword evidence="1" id="KW-0812">Transmembrane</keyword>
<dbReference type="Proteomes" id="UP000662904">
    <property type="component" value="Chromosome"/>
</dbReference>